<proteinExistence type="predicted"/>
<feature type="non-terminal residue" evidence="4">
    <location>
        <position position="200"/>
    </location>
</feature>
<accession>A0A382QXZ9</accession>
<keyword evidence="1" id="KW-0500">Molybdenum</keyword>
<dbReference type="EMBL" id="UINC01117053">
    <property type="protein sequence ID" value="SVC89211.1"/>
    <property type="molecule type" value="Genomic_DNA"/>
</dbReference>
<dbReference type="GO" id="GO:0015689">
    <property type="term" value="P:molybdate ion transport"/>
    <property type="evidence" value="ECO:0007669"/>
    <property type="project" value="InterPro"/>
</dbReference>
<evidence type="ECO:0000256" key="2">
    <source>
        <dbReference type="ARBA" id="ARBA00022723"/>
    </source>
</evidence>
<reference evidence="4" key="1">
    <citation type="submission" date="2018-05" db="EMBL/GenBank/DDBJ databases">
        <authorList>
            <person name="Lanie J.A."/>
            <person name="Ng W.-L."/>
            <person name="Kazmierczak K.M."/>
            <person name="Andrzejewski T.M."/>
            <person name="Davidsen T.M."/>
            <person name="Wayne K.J."/>
            <person name="Tettelin H."/>
            <person name="Glass J.I."/>
            <person name="Rusch D."/>
            <person name="Podicherti R."/>
            <person name="Tsui H.-C.T."/>
            <person name="Winkler M.E."/>
        </authorList>
    </citation>
    <scope>NUCLEOTIDE SEQUENCE</scope>
</reference>
<name>A0A382QXZ9_9ZZZZ</name>
<dbReference type="AlphaFoldDB" id="A0A382QXZ9"/>
<dbReference type="InterPro" id="IPR050682">
    <property type="entry name" value="ModA/WtpA"/>
</dbReference>
<protein>
    <recommendedName>
        <fullName evidence="5">Molybdate ABC transporter substrate-binding protein</fullName>
    </recommendedName>
</protein>
<dbReference type="PANTHER" id="PTHR30632">
    <property type="entry name" value="MOLYBDATE-BINDING PERIPLASMIC PROTEIN"/>
    <property type="match status" value="1"/>
</dbReference>
<evidence type="ECO:0008006" key="5">
    <source>
        <dbReference type="Google" id="ProtNLM"/>
    </source>
</evidence>
<dbReference type="GO" id="GO:0030973">
    <property type="term" value="F:molybdate ion binding"/>
    <property type="evidence" value="ECO:0007669"/>
    <property type="project" value="TreeGrafter"/>
</dbReference>
<gene>
    <name evidence="4" type="ORF">METZ01_LOCUS342065</name>
</gene>
<dbReference type="InterPro" id="IPR005950">
    <property type="entry name" value="ModA"/>
</dbReference>
<evidence type="ECO:0000256" key="1">
    <source>
        <dbReference type="ARBA" id="ARBA00022505"/>
    </source>
</evidence>
<keyword evidence="3" id="KW-0732">Signal</keyword>
<keyword evidence="2" id="KW-0479">Metal-binding</keyword>
<evidence type="ECO:0000313" key="4">
    <source>
        <dbReference type="EMBL" id="SVC89211.1"/>
    </source>
</evidence>
<dbReference type="SUPFAM" id="SSF53850">
    <property type="entry name" value="Periplasmic binding protein-like II"/>
    <property type="match status" value="1"/>
</dbReference>
<dbReference type="FunFam" id="3.40.190.10:FF:000035">
    <property type="entry name" value="Molybdate ABC transporter substrate-binding protein"/>
    <property type="match status" value="1"/>
</dbReference>
<dbReference type="Gene3D" id="3.40.190.10">
    <property type="entry name" value="Periplasmic binding protein-like II"/>
    <property type="match status" value="2"/>
</dbReference>
<dbReference type="NCBIfam" id="TIGR01256">
    <property type="entry name" value="modA"/>
    <property type="match status" value="1"/>
</dbReference>
<organism evidence="4">
    <name type="scientific">marine metagenome</name>
    <dbReference type="NCBI Taxonomy" id="408172"/>
    <lineage>
        <taxon>unclassified sequences</taxon>
        <taxon>metagenomes</taxon>
        <taxon>ecological metagenomes</taxon>
    </lineage>
</organism>
<evidence type="ECO:0000256" key="3">
    <source>
        <dbReference type="ARBA" id="ARBA00022729"/>
    </source>
</evidence>
<sequence>MAWLVLLLLLGGRFGHAESVTVAVSANFLIAFYDLKDFFELNGSHEVVLVTGSTGQLYAQIINGAPFDVLLSADQKTATLLVESGFSDPDSQFTYARGQLVLWGNNLNVRTSAMLKELKEGHFRYLAIANPRIAPYGLAARQTLTALGIWPQLQERIVLAENINQAFVWAQTGNADFGLVALSRALGYKTHRNFIVIPPV</sequence>
<dbReference type="GO" id="GO:0046872">
    <property type="term" value="F:metal ion binding"/>
    <property type="evidence" value="ECO:0007669"/>
    <property type="project" value="UniProtKB-KW"/>
</dbReference>
<dbReference type="Pfam" id="PF13531">
    <property type="entry name" value="SBP_bac_11"/>
    <property type="match status" value="1"/>
</dbReference>
<dbReference type="PANTHER" id="PTHR30632:SF14">
    <property type="entry name" value="TUNGSTATE_MOLYBDATE_CHROMATE-BINDING PROTEIN MODA"/>
    <property type="match status" value="1"/>
</dbReference>